<keyword evidence="4 7" id="KW-0418">Kinase</keyword>
<keyword evidence="2" id="KW-0808">Transferase</keyword>
<evidence type="ECO:0000256" key="3">
    <source>
        <dbReference type="ARBA" id="ARBA00022741"/>
    </source>
</evidence>
<evidence type="ECO:0000256" key="1">
    <source>
        <dbReference type="ARBA" id="ARBA00010688"/>
    </source>
</evidence>
<evidence type="ECO:0000256" key="4">
    <source>
        <dbReference type="ARBA" id="ARBA00022777"/>
    </source>
</evidence>
<dbReference type="GO" id="GO:0016301">
    <property type="term" value="F:kinase activity"/>
    <property type="evidence" value="ECO:0007669"/>
    <property type="project" value="UniProtKB-KW"/>
</dbReference>
<dbReference type="PANTHER" id="PTHR43085">
    <property type="entry name" value="HEXOKINASE FAMILY MEMBER"/>
    <property type="match status" value="1"/>
</dbReference>
<dbReference type="GO" id="GO:0005524">
    <property type="term" value="F:ATP binding"/>
    <property type="evidence" value="ECO:0007669"/>
    <property type="project" value="UniProtKB-KW"/>
</dbReference>
<dbReference type="InterPro" id="IPR029056">
    <property type="entry name" value="Ribokinase-like"/>
</dbReference>
<comment type="similarity">
    <text evidence="1">Belongs to the carbohydrate kinase PfkB family.</text>
</comment>
<proteinExistence type="inferred from homology"/>
<evidence type="ECO:0000256" key="5">
    <source>
        <dbReference type="ARBA" id="ARBA00022840"/>
    </source>
</evidence>
<name>A0A7C1FHF8_9CHLR</name>
<evidence type="ECO:0000259" key="6">
    <source>
        <dbReference type="Pfam" id="PF00294"/>
    </source>
</evidence>
<dbReference type="Gene3D" id="3.40.1190.20">
    <property type="match status" value="1"/>
</dbReference>
<organism evidence="7">
    <name type="scientific">Caldilinea aerophila</name>
    <dbReference type="NCBI Taxonomy" id="133453"/>
    <lineage>
        <taxon>Bacteria</taxon>
        <taxon>Bacillati</taxon>
        <taxon>Chloroflexota</taxon>
        <taxon>Caldilineae</taxon>
        <taxon>Caldilineales</taxon>
        <taxon>Caldilineaceae</taxon>
        <taxon>Caldilinea</taxon>
    </lineage>
</organism>
<dbReference type="InterPro" id="IPR011611">
    <property type="entry name" value="PfkB_dom"/>
</dbReference>
<evidence type="ECO:0000256" key="2">
    <source>
        <dbReference type="ARBA" id="ARBA00022679"/>
    </source>
</evidence>
<reference evidence="7" key="1">
    <citation type="journal article" date="2020" name="mSystems">
        <title>Genome- and Community-Level Interaction Insights into Carbon Utilization and Element Cycling Functions of Hydrothermarchaeota in Hydrothermal Sediment.</title>
        <authorList>
            <person name="Zhou Z."/>
            <person name="Liu Y."/>
            <person name="Xu W."/>
            <person name="Pan J."/>
            <person name="Luo Z.H."/>
            <person name="Li M."/>
        </authorList>
    </citation>
    <scope>NUCLEOTIDE SEQUENCE [LARGE SCALE GENOMIC DNA]</scope>
    <source>
        <strain evidence="7">SpSt-289</strain>
    </source>
</reference>
<feature type="domain" description="Carbohydrate kinase PfkB" evidence="6">
    <location>
        <begin position="238"/>
        <end position="323"/>
    </location>
</feature>
<dbReference type="Pfam" id="PF00294">
    <property type="entry name" value="PfkB"/>
    <property type="match status" value="1"/>
</dbReference>
<gene>
    <name evidence="7" type="ORF">ENQ20_03260</name>
</gene>
<comment type="caution">
    <text evidence="7">The sequence shown here is derived from an EMBL/GenBank/DDBJ whole genome shotgun (WGS) entry which is preliminary data.</text>
</comment>
<accession>A0A7C1FHF8</accession>
<dbReference type="SUPFAM" id="SSF53613">
    <property type="entry name" value="Ribokinase-like"/>
    <property type="match status" value="1"/>
</dbReference>
<evidence type="ECO:0000313" key="7">
    <source>
        <dbReference type="EMBL" id="HDX30494.1"/>
    </source>
</evidence>
<protein>
    <submittedName>
        <fullName evidence="7">Ribokinase</fullName>
    </submittedName>
</protein>
<dbReference type="AlphaFoldDB" id="A0A7C1FHF8"/>
<dbReference type="InterPro" id="IPR050306">
    <property type="entry name" value="PfkB_Carbo_kinase"/>
</dbReference>
<dbReference type="PANTHER" id="PTHR43085:SF1">
    <property type="entry name" value="PSEUDOURIDINE KINASE-RELATED"/>
    <property type="match status" value="1"/>
</dbReference>
<sequence length="347" mass="38253">MIRGRDLYKDRRPAPALPLSAHLMHRQPSNEHSQSAQTDRVAMTQETSTCGAVDILLIGNVTRDLIDINCFEAYRLGGTVTFAAVVADRLGRRPTVITRATPDTDLSAMPPSAQLIVLPSPSTTTFANIYTPHGRIQYCFTPAPPISAADIPLAFRRPDMVLLGPIAGEIEPDVAAIFPEETLVAAVPQGWMRRWDADGRVHSKPWEHATQILPHLDALVLSLEDIDYEWERLAPAFEYVPLIVVTEYRNGSTVFQRQPDGNILEAKIPPRPAVEVDPTGAGDIFTTAFLIRLEETGDPIMAARFGNVAASMSVEHVGTTGIPTRKEILEYMEAHPFEPSLVEQTKF</sequence>
<keyword evidence="5" id="KW-0067">ATP-binding</keyword>
<dbReference type="EMBL" id="DSMG01000041">
    <property type="protein sequence ID" value="HDX30494.1"/>
    <property type="molecule type" value="Genomic_DNA"/>
</dbReference>
<keyword evidence="3" id="KW-0547">Nucleotide-binding</keyword>